<dbReference type="Proteomes" id="UP000829196">
    <property type="component" value="Unassembled WGS sequence"/>
</dbReference>
<gene>
    <name evidence="1" type="ORF">KFK09_006178</name>
</gene>
<keyword evidence="2" id="KW-1185">Reference proteome</keyword>
<name>A0A8T3BNL7_DENNO</name>
<proteinExistence type="predicted"/>
<sequence>MRESNCQGLQIRYLPILPLYSPQLLSNFSLTVQWRGEGMENEKKESWKNNLVNLTFFNF</sequence>
<accession>A0A8T3BNL7</accession>
<dbReference type="EMBL" id="JAGYWB010000006">
    <property type="protein sequence ID" value="KAI0518742.1"/>
    <property type="molecule type" value="Genomic_DNA"/>
</dbReference>
<evidence type="ECO:0000313" key="2">
    <source>
        <dbReference type="Proteomes" id="UP000829196"/>
    </source>
</evidence>
<protein>
    <submittedName>
        <fullName evidence="1">Uncharacterized protein</fullName>
    </submittedName>
</protein>
<dbReference type="AlphaFoldDB" id="A0A8T3BNL7"/>
<reference evidence="1" key="1">
    <citation type="journal article" date="2022" name="Front. Genet.">
        <title>Chromosome-Scale Assembly of the Dendrobium nobile Genome Provides Insights Into the Molecular Mechanism of the Biosynthesis of the Medicinal Active Ingredient of Dendrobium.</title>
        <authorList>
            <person name="Xu Q."/>
            <person name="Niu S.-C."/>
            <person name="Li K.-L."/>
            <person name="Zheng P.-J."/>
            <person name="Zhang X.-J."/>
            <person name="Jia Y."/>
            <person name="Liu Y."/>
            <person name="Niu Y.-X."/>
            <person name="Yu L.-H."/>
            <person name="Chen D.-F."/>
            <person name="Zhang G.-Q."/>
        </authorList>
    </citation>
    <scope>NUCLEOTIDE SEQUENCE</scope>
    <source>
        <tissue evidence="1">Leaf</tissue>
    </source>
</reference>
<comment type="caution">
    <text evidence="1">The sequence shown here is derived from an EMBL/GenBank/DDBJ whole genome shotgun (WGS) entry which is preliminary data.</text>
</comment>
<organism evidence="1 2">
    <name type="scientific">Dendrobium nobile</name>
    <name type="common">Orchid</name>
    <dbReference type="NCBI Taxonomy" id="94219"/>
    <lineage>
        <taxon>Eukaryota</taxon>
        <taxon>Viridiplantae</taxon>
        <taxon>Streptophyta</taxon>
        <taxon>Embryophyta</taxon>
        <taxon>Tracheophyta</taxon>
        <taxon>Spermatophyta</taxon>
        <taxon>Magnoliopsida</taxon>
        <taxon>Liliopsida</taxon>
        <taxon>Asparagales</taxon>
        <taxon>Orchidaceae</taxon>
        <taxon>Epidendroideae</taxon>
        <taxon>Malaxideae</taxon>
        <taxon>Dendrobiinae</taxon>
        <taxon>Dendrobium</taxon>
    </lineage>
</organism>
<evidence type="ECO:0000313" key="1">
    <source>
        <dbReference type="EMBL" id="KAI0518742.1"/>
    </source>
</evidence>